<dbReference type="Pfam" id="PF20091">
    <property type="entry name" value="Abhydrolase_10"/>
    <property type="match status" value="1"/>
</dbReference>
<evidence type="ECO:0000313" key="4">
    <source>
        <dbReference type="Proteomes" id="UP000269265"/>
    </source>
</evidence>
<evidence type="ECO:0000256" key="1">
    <source>
        <dbReference type="SAM" id="SignalP"/>
    </source>
</evidence>
<evidence type="ECO:0000259" key="2">
    <source>
        <dbReference type="Pfam" id="PF20091"/>
    </source>
</evidence>
<feature type="domain" description="Alpha/beta hydrolase" evidence="2">
    <location>
        <begin position="42"/>
        <end position="461"/>
    </location>
</feature>
<organism evidence="3 4">
    <name type="scientific">Aquabacterium soli</name>
    <dbReference type="NCBI Taxonomy" id="2493092"/>
    <lineage>
        <taxon>Bacteria</taxon>
        <taxon>Pseudomonadati</taxon>
        <taxon>Pseudomonadota</taxon>
        <taxon>Betaproteobacteria</taxon>
        <taxon>Burkholderiales</taxon>
        <taxon>Aquabacterium</taxon>
    </lineage>
</organism>
<dbReference type="Gene3D" id="3.40.50.1820">
    <property type="entry name" value="alpha/beta hydrolase"/>
    <property type="match status" value="1"/>
</dbReference>
<feature type="signal peptide" evidence="1">
    <location>
        <begin position="1"/>
        <end position="31"/>
    </location>
</feature>
<name>A0A3R8YLY1_9BURK</name>
<sequence>MNTPFRTMAGATLRRGTLAAALACASWSALAAVPQATVTPTATPGFGARAAFFGDADFVEQEVHLSGLARKFKGSGSLGSDGKWTATVVSSATPYNTMAIVRRPADPARFNGIVLVEWLNVSTGYPLDVDWGMAHEAILREGYAYVGVNVQKVGMQGVQKLKQFGDRYAAGSIPDDDISYDIFSQTAQALRDQSALLLGNLKPAKIIATGHSQSAMRLATYANAIQPLDQVYDGILIHGRGGIGTRIGAGDSLPSSYVVRADTKVPVFVLQSEMDVAFGPSTSKQPDGAKVRHWEVAGTSHADQYLLDNIGEVSGRDVGWTPPGCGSPYNASSFYMAENAAIHHLKNWVTAGTAPPVAPRMERDWLGFIKKDAHGNAVGGVRLPDLEVPIAKYSHANFTTGSLAFLDLFACVAGGNTTYFKADKLKTLYPTHADYVNKVKAAADAAVAKGYIRPADRDAAVKRAQAAAVPQ</sequence>
<accession>A0A3R8YLY1</accession>
<dbReference type="SUPFAM" id="SSF53474">
    <property type="entry name" value="alpha/beta-Hydrolases"/>
    <property type="match status" value="1"/>
</dbReference>
<keyword evidence="1" id="KW-0732">Signal</keyword>
<dbReference type="AlphaFoldDB" id="A0A3R8YLY1"/>
<dbReference type="OrthoDB" id="1971292at2"/>
<comment type="caution">
    <text evidence="3">The sequence shown here is derived from an EMBL/GenBank/DDBJ whole genome shotgun (WGS) entry which is preliminary data.</text>
</comment>
<protein>
    <recommendedName>
        <fullName evidence="2">Alpha/beta hydrolase domain-containing protein</fullName>
    </recommendedName>
</protein>
<evidence type="ECO:0000313" key="3">
    <source>
        <dbReference type="EMBL" id="RRS03434.1"/>
    </source>
</evidence>
<reference evidence="3 4" key="1">
    <citation type="submission" date="2018-12" db="EMBL/GenBank/DDBJ databases">
        <title>The whole draft genome of Aquabacterium sp. SJQ9.</title>
        <authorList>
            <person name="Sun L."/>
            <person name="Gao X."/>
            <person name="Chen W."/>
            <person name="Huang K."/>
        </authorList>
    </citation>
    <scope>NUCLEOTIDE SEQUENCE [LARGE SCALE GENOMIC DNA]</scope>
    <source>
        <strain evidence="3 4">SJQ9</strain>
    </source>
</reference>
<dbReference type="EMBL" id="RSED01000012">
    <property type="protein sequence ID" value="RRS03434.1"/>
    <property type="molecule type" value="Genomic_DNA"/>
</dbReference>
<keyword evidence="4" id="KW-1185">Reference proteome</keyword>
<dbReference type="InterPro" id="IPR029058">
    <property type="entry name" value="AB_hydrolase_fold"/>
</dbReference>
<proteinExistence type="predicted"/>
<dbReference type="RefSeq" id="WP_125244263.1">
    <property type="nucleotide sequence ID" value="NZ_RSED01000012.1"/>
</dbReference>
<dbReference type="Proteomes" id="UP000269265">
    <property type="component" value="Unassembled WGS sequence"/>
</dbReference>
<feature type="chain" id="PRO_5018530165" description="Alpha/beta hydrolase domain-containing protein" evidence="1">
    <location>
        <begin position="32"/>
        <end position="471"/>
    </location>
</feature>
<dbReference type="ESTHER" id="9burk-a0a3r8yly1">
    <property type="family name" value="Abhydrolase_10"/>
</dbReference>
<gene>
    <name evidence="3" type="ORF">EIP75_15945</name>
</gene>
<dbReference type="InterPro" id="IPR045394">
    <property type="entry name" value="Abhydrolase_dom"/>
</dbReference>